<sequence length="137" mass="15563">MADIEFINLKEVLGKIDKIPIEAMPTIEKAFQMGLDVISEDAKQNHPPWPGTITNPDGTWRYHNITSNLTQSIGFRMKSAKEVIEGEVGAIEELFKGDAMNYANKVERDHPFVGPALEAKKGDWLRYITEAIMRYLR</sequence>
<evidence type="ECO:0008006" key="2">
    <source>
        <dbReference type="Google" id="ProtNLM"/>
    </source>
</evidence>
<reference evidence="1" key="1">
    <citation type="submission" date="2020-03" db="EMBL/GenBank/DDBJ databases">
        <title>The deep terrestrial virosphere.</title>
        <authorList>
            <person name="Holmfeldt K."/>
            <person name="Nilsson E."/>
            <person name="Simone D."/>
            <person name="Lopez-Fernandez M."/>
            <person name="Wu X."/>
            <person name="de Brujin I."/>
            <person name="Lundin D."/>
            <person name="Andersson A."/>
            <person name="Bertilsson S."/>
            <person name="Dopson M."/>
        </authorList>
    </citation>
    <scope>NUCLEOTIDE SEQUENCE</scope>
    <source>
        <strain evidence="1">MM415B02490</strain>
    </source>
</reference>
<gene>
    <name evidence="1" type="ORF">MM415B02490_0004</name>
</gene>
<evidence type="ECO:0000313" key="1">
    <source>
        <dbReference type="EMBL" id="QJA89852.1"/>
    </source>
</evidence>
<accession>A0A6M3L7P5</accession>
<dbReference type="AlphaFoldDB" id="A0A6M3L7P5"/>
<dbReference type="EMBL" id="MT142873">
    <property type="protein sequence ID" value="QJA89852.1"/>
    <property type="molecule type" value="Genomic_DNA"/>
</dbReference>
<name>A0A6M3L7P5_9ZZZZ</name>
<organism evidence="1">
    <name type="scientific">viral metagenome</name>
    <dbReference type="NCBI Taxonomy" id="1070528"/>
    <lineage>
        <taxon>unclassified sequences</taxon>
        <taxon>metagenomes</taxon>
        <taxon>organismal metagenomes</taxon>
    </lineage>
</organism>
<proteinExistence type="predicted"/>
<protein>
    <recommendedName>
        <fullName evidence="2">Tail protein</fullName>
    </recommendedName>
</protein>